<dbReference type="InterPro" id="IPR011048">
    <property type="entry name" value="Haem_d1_sf"/>
</dbReference>
<evidence type="ECO:0000313" key="3">
    <source>
        <dbReference type="Proteomes" id="UP000323720"/>
    </source>
</evidence>
<feature type="signal peptide" evidence="1">
    <location>
        <begin position="1"/>
        <end position="22"/>
    </location>
</feature>
<feature type="chain" id="PRO_5022849605" description="YncE family protein" evidence="1">
    <location>
        <begin position="23"/>
        <end position="359"/>
    </location>
</feature>
<dbReference type="Gene3D" id="2.130.10.10">
    <property type="entry name" value="YVTN repeat-like/Quinoprotein amine dehydrogenase"/>
    <property type="match status" value="1"/>
</dbReference>
<organism evidence="2 3">
    <name type="scientific">Bizionia myxarmorum</name>
    <dbReference type="NCBI Taxonomy" id="291186"/>
    <lineage>
        <taxon>Bacteria</taxon>
        <taxon>Pseudomonadati</taxon>
        <taxon>Bacteroidota</taxon>
        <taxon>Flavobacteriia</taxon>
        <taxon>Flavobacteriales</taxon>
        <taxon>Flavobacteriaceae</taxon>
        <taxon>Bizionia</taxon>
    </lineage>
</organism>
<dbReference type="EMBL" id="VSKK01000002">
    <property type="protein sequence ID" value="TYB77196.1"/>
    <property type="molecule type" value="Genomic_DNA"/>
</dbReference>
<evidence type="ECO:0000313" key="2">
    <source>
        <dbReference type="EMBL" id="TYB77196.1"/>
    </source>
</evidence>
<evidence type="ECO:0008006" key="4">
    <source>
        <dbReference type="Google" id="ProtNLM"/>
    </source>
</evidence>
<dbReference type="Proteomes" id="UP000323720">
    <property type="component" value="Unassembled WGS sequence"/>
</dbReference>
<dbReference type="PANTHER" id="PTHR47197">
    <property type="entry name" value="PROTEIN NIRF"/>
    <property type="match status" value="1"/>
</dbReference>
<dbReference type="Pfam" id="PF16819">
    <property type="entry name" value="DUF5074"/>
    <property type="match status" value="1"/>
</dbReference>
<name>A0A5D0R8N3_9FLAO</name>
<dbReference type="InterPro" id="IPR031815">
    <property type="entry name" value="DUF5074"/>
</dbReference>
<reference evidence="2 3" key="1">
    <citation type="submission" date="2019-08" db="EMBL/GenBank/DDBJ databases">
        <title>Genomes of Antarctic Bizionia species.</title>
        <authorList>
            <person name="Bowman J.P."/>
        </authorList>
    </citation>
    <scope>NUCLEOTIDE SEQUENCE [LARGE SCALE GENOMIC DNA]</scope>
    <source>
        <strain evidence="2 3">ADA-4</strain>
    </source>
</reference>
<keyword evidence="3" id="KW-1185">Reference proteome</keyword>
<keyword evidence="1" id="KW-0732">Signal</keyword>
<evidence type="ECO:0000256" key="1">
    <source>
        <dbReference type="SAM" id="SignalP"/>
    </source>
</evidence>
<dbReference type="RefSeq" id="WP_148404071.1">
    <property type="nucleotide sequence ID" value="NZ_VSKK01000002.1"/>
</dbReference>
<proteinExistence type="predicted"/>
<gene>
    <name evidence="2" type="ORF">ES674_10970</name>
</gene>
<dbReference type="SUPFAM" id="SSF51004">
    <property type="entry name" value="C-terminal (heme d1) domain of cytochrome cd1-nitrite reductase"/>
    <property type="match status" value="1"/>
</dbReference>
<dbReference type="InterPro" id="IPR051200">
    <property type="entry name" value="Host-pathogen_enzymatic-act"/>
</dbReference>
<dbReference type="OrthoDB" id="9773938at2"/>
<sequence length="359" mass="39503">MRKTLKSVAMLAIILLLQNCTSDDRDIIIETPPPSGDYANGIFVLNEGGYTYSNASVSFIDNSGQVYNNIFYAVNGRGLGDVAQSMAFHRDKAYVLVNNSNTIEVVNRYTFESISTIEQDILNPRFMTFDGDKGYITNWGDPADTTDDYVAILNTETNIVINTISVSEGPEEILNNNGTLYVAHKGGWGYGNTISVLNASSETVISNIQVSDVPGNMMIYNNDLYVLCAGKGDYTGDETVAGVHKINLATNHVTDQIIFADGVHPGYFQIDNNSLLFTLNRDVFKVNLNDFTLPEAPFFSTNAQNVGVLYGFKISNGNIYVADAKDYVSNGTVLVYDLQGQFQENYNVKLIPNGFYSNN</sequence>
<dbReference type="PANTHER" id="PTHR47197:SF3">
    <property type="entry name" value="DIHYDRO-HEME D1 DEHYDROGENASE"/>
    <property type="match status" value="1"/>
</dbReference>
<comment type="caution">
    <text evidence="2">The sequence shown here is derived from an EMBL/GenBank/DDBJ whole genome shotgun (WGS) entry which is preliminary data.</text>
</comment>
<accession>A0A5D0R8N3</accession>
<protein>
    <recommendedName>
        <fullName evidence="4">YncE family protein</fullName>
    </recommendedName>
</protein>
<dbReference type="InterPro" id="IPR015943">
    <property type="entry name" value="WD40/YVTN_repeat-like_dom_sf"/>
</dbReference>
<dbReference type="AlphaFoldDB" id="A0A5D0R8N3"/>